<protein>
    <submittedName>
        <fullName evidence="1">Uncharacterized protein</fullName>
    </submittedName>
</protein>
<name>A0AA48HVI4_9FIRM</name>
<reference evidence="1" key="1">
    <citation type="journal article" date="2023" name="ISME J.">
        <title>Emergence of putative energy parasites within Clostridia revealed by genome analysis of a novel endosymbiotic clade.</title>
        <authorList>
            <person name="Takahashi K."/>
            <person name="Kuwahara H."/>
            <person name="Horikawa Y."/>
            <person name="Izawa K."/>
            <person name="Kato D."/>
            <person name="Inagaki T."/>
            <person name="Yuki M."/>
            <person name="Ohkuma M."/>
            <person name="Hongoh Y."/>
        </authorList>
    </citation>
    <scope>NUCLEOTIDE SEQUENCE</scope>
    <source>
        <strain evidence="1">CfP3-15</strain>
    </source>
</reference>
<evidence type="ECO:0000313" key="1">
    <source>
        <dbReference type="EMBL" id="BED92191.1"/>
    </source>
</evidence>
<sequence length="201" mass="23422">MQCYSNSLINGRKQEYSNSIDIAVQKENYKIEEIEEYVKNEYDKIIKNFKKVQDKVLPESCFEEIEEIFKEISNEDQKDFIANLGIIIIFLYLSSSSRGALGYKSRIINEGEGHVACFRIIATEAVKRLLRMISDGGLPEDYRGLKGDLKICLEELQESDRCSQVIFYNKLFPLISEKDCFCSIICDLVEKLPKDWIWSWQ</sequence>
<proteinExistence type="predicted"/>
<gene>
    <name evidence="1" type="ORF">CfP315_0792</name>
</gene>
<organism evidence="1">
    <name type="scientific">Candidatus Improbicoccus pseudotrichonymphae</name>
    <dbReference type="NCBI Taxonomy" id="3033792"/>
    <lineage>
        <taxon>Bacteria</taxon>
        <taxon>Bacillati</taxon>
        <taxon>Bacillota</taxon>
        <taxon>Clostridia</taxon>
        <taxon>Candidatus Improbicoccus</taxon>
    </lineage>
</organism>
<dbReference type="KEGG" id="ips:CfP315_0792"/>
<dbReference type="Proteomes" id="UP001337580">
    <property type="component" value="Chromosome"/>
</dbReference>
<accession>A0AA48HVI4</accession>
<dbReference type="EMBL" id="AP027924">
    <property type="protein sequence ID" value="BED92191.1"/>
    <property type="molecule type" value="Genomic_DNA"/>
</dbReference>
<dbReference type="AlphaFoldDB" id="A0AA48HVI4"/>